<dbReference type="InterPro" id="IPR050229">
    <property type="entry name" value="GlpE_sulfurtransferase"/>
</dbReference>
<accession>A0A7T5EKA1</accession>
<dbReference type="InterPro" id="IPR001763">
    <property type="entry name" value="Rhodanese-like_dom"/>
</dbReference>
<reference evidence="2 4" key="1">
    <citation type="submission" date="2020-12" db="EMBL/GenBank/DDBJ databases">
        <title>strain FJAT-54423T represents a novel species of the genus Brevibacillus.</title>
        <authorList>
            <person name="Tang R."/>
        </authorList>
    </citation>
    <scope>NUCLEOTIDE SEQUENCE [LARGE SCALE GENOMIC DNA]</scope>
    <source>
        <strain evidence="2 4">FJAT-54423</strain>
    </source>
</reference>
<dbReference type="CDD" id="cd00158">
    <property type="entry name" value="RHOD"/>
    <property type="match status" value="1"/>
</dbReference>
<protein>
    <submittedName>
        <fullName evidence="2">Rhodanese-like domain-containing protein</fullName>
    </submittedName>
</protein>
<evidence type="ECO:0000259" key="1">
    <source>
        <dbReference type="PROSITE" id="PS50206"/>
    </source>
</evidence>
<evidence type="ECO:0000313" key="4">
    <source>
        <dbReference type="Proteomes" id="UP000595847"/>
    </source>
</evidence>
<dbReference type="Proteomes" id="UP000677234">
    <property type="component" value="Chromosome"/>
</dbReference>
<evidence type="ECO:0000313" key="5">
    <source>
        <dbReference type="Proteomes" id="UP000677234"/>
    </source>
</evidence>
<feature type="domain" description="Rhodanese" evidence="1">
    <location>
        <begin position="22"/>
        <end position="105"/>
    </location>
</feature>
<dbReference type="SMART" id="SM00450">
    <property type="entry name" value="RHOD"/>
    <property type="match status" value="1"/>
</dbReference>
<dbReference type="PANTHER" id="PTHR43031:SF17">
    <property type="entry name" value="SULFURTRANSFERASE YTWF-RELATED"/>
    <property type="match status" value="1"/>
</dbReference>
<dbReference type="EMBL" id="CP066308">
    <property type="protein sequence ID" value="QQE74153.1"/>
    <property type="molecule type" value="Genomic_DNA"/>
</dbReference>
<dbReference type="AlphaFoldDB" id="A0A7T5EKA1"/>
<dbReference type="InterPro" id="IPR036873">
    <property type="entry name" value="Rhodanese-like_dom_sf"/>
</dbReference>
<name>A0A7T5EKA1_9BACL</name>
<evidence type="ECO:0000313" key="3">
    <source>
        <dbReference type="EMBL" id="QUO41237.1"/>
    </source>
</evidence>
<evidence type="ECO:0000313" key="2">
    <source>
        <dbReference type="EMBL" id="QQE74153.1"/>
    </source>
</evidence>
<dbReference type="PANTHER" id="PTHR43031">
    <property type="entry name" value="FAD-DEPENDENT OXIDOREDUCTASE"/>
    <property type="match status" value="1"/>
</dbReference>
<dbReference type="Pfam" id="PF00581">
    <property type="entry name" value="Rhodanese"/>
    <property type="match status" value="1"/>
</dbReference>
<dbReference type="KEGG" id="bcop:JD108_20360"/>
<organism evidence="2 4">
    <name type="scientific">Brevibacillus composti</name>
    <dbReference type="NCBI Taxonomy" id="2796470"/>
    <lineage>
        <taxon>Bacteria</taxon>
        <taxon>Bacillati</taxon>
        <taxon>Bacillota</taxon>
        <taxon>Bacilli</taxon>
        <taxon>Bacillales</taxon>
        <taxon>Paenibacillaceae</taxon>
        <taxon>Brevibacillus</taxon>
    </lineage>
</organism>
<dbReference type="Proteomes" id="UP000595847">
    <property type="component" value="Chromosome"/>
</dbReference>
<dbReference type="SUPFAM" id="SSF52821">
    <property type="entry name" value="Rhodanese/Cell cycle control phosphatase"/>
    <property type="match status" value="1"/>
</dbReference>
<dbReference type="RefSeq" id="WP_198827739.1">
    <property type="nucleotide sequence ID" value="NZ_CP066308.1"/>
</dbReference>
<dbReference type="Gene3D" id="3.40.250.10">
    <property type="entry name" value="Rhodanese-like domain"/>
    <property type="match status" value="1"/>
</dbReference>
<dbReference type="PROSITE" id="PS50206">
    <property type="entry name" value="RHODANESE_3"/>
    <property type="match status" value="1"/>
</dbReference>
<gene>
    <name evidence="2" type="ORF">JD108_20360</name>
    <name evidence="3" type="ORF">KDJ56_20295</name>
</gene>
<sequence length="115" mass="12817">MKVSGTYTKNILPQEVQRRLERGEKLNLLDVREHDEWESGHIPGAKHIPLGSLGERHKELNPGEETIVICRSGNRSALACEYLASMGYKVVNMQGGMIEWTGNIEYGKSPCYTGG</sequence>
<proteinExistence type="predicted"/>
<keyword evidence="5" id="KW-1185">Reference proteome</keyword>
<dbReference type="EMBL" id="CP073708">
    <property type="protein sequence ID" value="QUO41237.1"/>
    <property type="molecule type" value="Genomic_DNA"/>
</dbReference>
<reference evidence="3" key="2">
    <citation type="submission" date="2021-04" db="EMBL/GenBank/DDBJ databases">
        <title>Brevibacillus composti FJAT-54423, complete genome.</title>
        <authorList>
            <person name="Tang R."/>
        </authorList>
    </citation>
    <scope>NUCLEOTIDE SEQUENCE</scope>
    <source>
        <strain evidence="3">FJAT-54424</strain>
    </source>
</reference>